<reference evidence="11 12" key="1">
    <citation type="submission" date="2019-12" db="EMBL/GenBank/DDBJ databases">
        <title>Isolation and characterization of three novel carbon monoxide-oxidizing members of Halobacteria from salione crusts and soils.</title>
        <authorList>
            <person name="Myers M.R."/>
            <person name="King G.M."/>
        </authorList>
    </citation>
    <scope>NUCLEOTIDE SEQUENCE [LARGE SCALE GENOMIC DNA]</scope>
    <source>
        <strain evidence="11 12">WSH3</strain>
    </source>
</reference>
<feature type="compositionally biased region" description="Polar residues" evidence="7">
    <location>
        <begin position="263"/>
        <end position="277"/>
    </location>
</feature>
<feature type="transmembrane region" description="Helical" evidence="8">
    <location>
        <begin position="20"/>
        <end position="42"/>
    </location>
</feature>
<protein>
    <submittedName>
        <fullName evidence="11">Mechanosensitive ion channel</fullName>
    </submittedName>
</protein>
<sequence>MSGIDIAALGAKYAGLLSQLAEFALVTVLLYLPARFVLRPLVSHGLARWNLNRTLEQTIEKALGVVTVLVAVVAGAWAAGFAGLLGGSALFFAALTLAIGFAAQDVLSNFVAGIFIVQDPNFNIDDWIEWEDKAGFIDDIGFRVTRIRTFDNETVTVPNTVLATTPVTNRMSNETLRISYTVGIGYADDIDTATRILLDAAADHADILDDPEPSVRVAELADSAILLQSRFWIADPDREDFSVTRSEYIQETSERFREAGIDLSTTTQHQLSGNLSVDTDPRE</sequence>
<dbReference type="PANTHER" id="PTHR30221:SF1">
    <property type="entry name" value="SMALL-CONDUCTANCE MECHANOSENSITIVE CHANNEL"/>
    <property type="match status" value="1"/>
</dbReference>
<accession>A0A6B0T9K7</accession>
<dbReference type="InterPro" id="IPR006685">
    <property type="entry name" value="MscS_channel_2nd"/>
</dbReference>
<evidence type="ECO:0000313" key="11">
    <source>
        <dbReference type="EMBL" id="MXR52042.1"/>
    </source>
</evidence>
<dbReference type="RefSeq" id="WP_159764187.1">
    <property type="nucleotide sequence ID" value="NZ_WUUT01000004.1"/>
</dbReference>
<keyword evidence="3" id="KW-1003">Cell membrane</keyword>
<keyword evidence="5 8" id="KW-1133">Transmembrane helix</keyword>
<dbReference type="InterPro" id="IPR011066">
    <property type="entry name" value="MscS_channel_C_sf"/>
</dbReference>
<evidence type="ECO:0000256" key="6">
    <source>
        <dbReference type="ARBA" id="ARBA00023136"/>
    </source>
</evidence>
<evidence type="ECO:0000259" key="10">
    <source>
        <dbReference type="Pfam" id="PF21082"/>
    </source>
</evidence>
<dbReference type="Pfam" id="PF21082">
    <property type="entry name" value="MS_channel_3rd"/>
    <property type="match status" value="1"/>
</dbReference>
<dbReference type="AlphaFoldDB" id="A0A6B0T9K7"/>
<dbReference type="InterPro" id="IPR045275">
    <property type="entry name" value="MscS_archaea/bacteria_type"/>
</dbReference>
<evidence type="ECO:0000256" key="5">
    <source>
        <dbReference type="ARBA" id="ARBA00022989"/>
    </source>
</evidence>
<comment type="subcellular location">
    <subcellularLocation>
        <location evidence="1">Cell membrane</location>
        <topology evidence="1">Multi-pass membrane protein</topology>
    </subcellularLocation>
</comment>
<feature type="transmembrane region" description="Helical" evidence="8">
    <location>
        <begin position="91"/>
        <end position="117"/>
    </location>
</feature>
<dbReference type="InterPro" id="IPR023408">
    <property type="entry name" value="MscS_beta-dom_sf"/>
</dbReference>
<keyword evidence="4 8" id="KW-0812">Transmembrane</keyword>
<evidence type="ECO:0000256" key="2">
    <source>
        <dbReference type="ARBA" id="ARBA00008017"/>
    </source>
</evidence>
<dbReference type="Pfam" id="PF00924">
    <property type="entry name" value="MS_channel_2nd"/>
    <property type="match status" value="1"/>
</dbReference>
<dbReference type="EMBL" id="WUUT01000004">
    <property type="protein sequence ID" value="MXR52042.1"/>
    <property type="molecule type" value="Genomic_DNA"/>
</dbReference>
<organism evidence="11 12">
    <name type="scientific">Halovenus carboxidivorans</name>
    <dbReference type="NCBI Taxonomy" id="2692199"/>
    <lineage>
        <taxon>Archaea</taxon>
        <taxon>Methanobacteriati</taxon>
        <taxon>Methanobacteriota</taxon>
        <taxon>Stenosarchaea group</taxon>
        <taxon>Halobacteria</taxon>
        <taxon>Halobacteriales</taxon>
        <taxon>Haloarculaceae</taxon>
        <taxon>Halovenus</taxon>
    </lineage>
</organism>
<dbReference type="Proteomes" id="UP000466535">
    <property type="component" value="Unassembled WGS sequence"/>
</dbReference>
<keyword evidence="6 8" id="KW-0472">Membrane</keyword>
<dbReference type="Gene3D" id="3.30.70.100">
    <property type="match status" value="1"/>
</dbReference>
<dbReference type="PANTHER" id="PTHR30221">
    <property type="entry name" value="SMALL-CONDUCTANCE MECHANOSENSITIVE CHANNEL"/>
    <property type="match status" value="1"/>
</dbReference>
<evidence type="ECO:0000313" key="12">
    <source>
        <dbReference type="Proteomes" id="UP000466535"/>
    </source>
</evidence>
<proteinExistence type="inferred from homology"/>
<dbReference type="SUPFAM" id="SSF82689">
    <property type="entry name" value="Mechanosensitive channel protein MscS (YggB), C-terminal domain"/>
    <property type="match status" value="1"/>
</dbReference>
<gene>
    <name evidence="11" type="ORF">GRX03_10580</name>
</gene>
<dbReference type="InterPro" id="IPR049278">
    <property type="entry name" value="MS_channel_C"/>
</dbReference>
<evidence type="ECO:0000256" key="8">
    <source>
        <dbReference type="SAM" id="Phobius"/>
    </source>
</evidence>
<comment type="caution">
    <text evidence="11">The sequence shown here is derived from an EMBL/GenBank/DDBJ whole genome shotgun (WGS) entry which is preliminary data.</text>
</comment>
<dbReference type="InterPro" id="IPR010920">
    <property type="entry name" value="LSM_dom_sf"/>
</dbReference>
<evidence type="ECO:0000256" key="4">
    <source>
        <dbReference type="ARBA" id="ARBA00022692"/>
    </source>
</evidence>
<dbReference type="Gene3D" id="2.30.30.60">
    <property type="match status" value="1"/>
</dbReference>
<dbReference type="GO" id="GO:0008381">
    <property type="term" value="F:mechanosensitive monoatomic ion channel activity"/>
    <property type="evidence" value="ECO:0007669"/>
    <property type="project" value="InterPro"/>
</dbReference>
<comment type="similarity">
    <text evidence="2">Belongs to the MscS (TC 1.A.23) family.</text>
</comment>
<feature type="region of interest" description="Disordered" evidence="7">
    <location>
        <begin position="261"/>
        <end position="283"/>
    </location>
</feature>
<dbReference type="OrthoDB" id="31543at2157"/>
<name>A0A6B0T9K7_9EURY</name>
<evidence type="ECO:0000256" key="1">
    <source>
        <dbReference type="ARBA" id="ARBA00004651"/>
    </source>
</evidence>
<dbReference type="SUPFAM" id="SSF50182">
    <property type="entry name" value="Sm-like ribonucleoproteins"/>
    <property type="match status" value="1"/>
</dbReference>
<evidence type="ECO:0000259" key="9">
    <source>
        <dbReference type="Pfam" id="PF00924"/>
    </source>
</evidence>
<feature type="domain" description="Mechanosensitive ion channel MscS C-terminal" evidence="10">
    <location>
        <begin position="179"/>
        <end position="262"/>
    </location>
</feature>
<dbReference type="GO" id="GO:0005886">
    <property type="term" value="C:plasma membrane"/>
    <property type="evidence" value="ECO:0007669"/>
    <property type="project" value="UniProtKB-SubCell"/>
</dbReference>
<dbReference type="Gene3D" id="1.10.287.1260">
    <property type="match status" value="1"/>
</dbReference>
<evidence type="ECO:0000256" key="7">
    <source>
        <dbReference type="SAM" id="MobiDB-lite"/>
    </source>
</evidence>
<keyword evidence="12" id="KW-1185">Reference proteome</keyword>
<feature type="transmembrane region" description="Helical" evidence="8">
    <location>
        <begin position="62"/>
        <end position="85"/>
    </location>
</feature>
<feature type="domain" description="Mechanosensitive ion channel MscS" evidence="9">
    <location>
        <begin position="105"/>
        <end position="169"/>
    </location>
</feature>
<evidence type="ECO:0000256" key="3">
    <source>
        <dbReference type="ARBA" id="ARBA00022475"/>
    </source>
</evidence>